<dbReference type="InterPro" id="IPR009097">
    <property type="entry name" value="Cyclic_Pdiesterase"/>
</dbReference>
<feature type="region of interest" description="Disordered" evidence="1">
    <location>
        <begin position="587"/>
        <end position="681"/>
    </location>
</feature>
<feature type="compositionally biased region" description="Basic and acidic residues" evidence="1">
    <location>
        <begin position="772"/>
        <end position="781"/>
    </location>
</feature>
<proteinExistence type="predicted"/>
<feature type="compositionally biased region" description="Low complexity" evidence="1">
    <location>
        <begin position="357"/>
        <end position="381"/>
    </location>
</feature>
<feature type="compositionally biased region" description="Polar residues" evidence="1">
    <location>
        <begin position="668"/>
        <end position="681"/>
    </location>
</feature>
<feature type="region of interest" description="Disordered" evidence="1">
    <location>
        <begin position="356"/>
        <end position="454"/>
    </location>
</feature>
<dbReference type="SUPFAM" id="SSF55144">
    <property type="entry name" value="LigT-like"/>
    <property type="match status" value="1"/>
</dbReference>
<dbReference type="OrthoDB" id="2685034at2759"/>
<keyword evidence="3" id="KW-1185">Reference proteome</keyword>
<feature type="region of interest" description="Disordered" evidence="1">
    <location>
        <begin position="772"/>
        <end position="798"/>
    </location>
</feature>
<organism evidence="2 3">
    <name type="scientific">Ganoderma sinense ZZ0214-1</name>
    <dbReference type="NCBI Taxonomy" id="1077348"/>
    <lineage>
        <taxon>Eukaryota</taxon>
        <taxon>Fungi</taxon>
        <taxon>Dikarya</taxon>
        <taxon>Basidiomycota</taxon>
        <taxon>Agaricomycotina</taxon>
        <taxon>Agaricomycetes</taxon>
        <taxon>Polyporales</taxon>
        <taxon>Polyporaceae</taxon>
        <taxon>Ganoderma</taxon>
    </lineage>
</organism>
<sequence>MGISLWLVPNEEDAERIKLVMQYKPTSPTKSPSSFPTFHPHVTLATTSDPAILRAALPPNLPVIPVQFKSAEVGEKYFMSVYVAVHSPNGSPLENLRSHLRAVLGDAAVVPSVPHISLYYIDDADKDTRMSTLQDLHAHFRVIGKPGGERSVTADLDGMVGLGCYAGSEPSKAADSSYILRQIESKEIWLVRRLCERRPGGGLDDSNRFGALGRTTRKQIHACPRGESPAALIPAKAHSNPTRTPPSFPSRSSLSHAAAAQNDGGQSPVGSDPNHSPTMIPGMSQPPNHAGPVQGAPYAAVHRQHPGAYGLQPAPNAYQQHPQHPQSHHVVQYVTAHPGHAPQGHTSELMYSVEATQQSQNQGQGQQGQGPNQSQSQVQAEPQEEEEDEPPPPPTASTNGKRKQPDSATPDTGAKKRRQRIGASGASASAVGAEDGDDGQDMEVGPNGGAKHWTEEEKTRFFTWMLTSDEHWEAFKTRMNTVFRECSAELFPGRKSYTALKSCYHRNLEVFKQIHAFQVFSANHHRQLQAENPHAEQPSVDSMLDVARVAGLNVGSLNVKVIDRWYETGWYNLFKKRYREDPKTGLLAPYYGPPDQPEPGPSSGPPPMMGLHTTIDPQLMAGHPAQAGQETQYGPPPGEGSQSVGAMVSGAPYPYASPGRPTYYRESGPSTANQPPAASQSFQYLRSQSAVPPKVLPGASAQPLRPPIANGQRHSPYPEPPPVGGEQYVPDYHPHTTHAIAQLTTVADSLLGVCSSIKELLQQQIEESKARTELMRAEAGTKSHSGNGQPKEREKEISMEKVTFATEILKNGPQNEEIKKAAIECLTKYLMRDL</sequence>
<comment type="caution">
    <text evidence="2">The sequence shown here is derived from an EMBL/GenBank/DDBJ whole genome shotgun (WGS) entry which is preliminary data.</text>
</comment>
<dbReference type="Proteomes" id="UP000230002">
    <property type="component" value="Unassembled WGS sequence"/>
</dbReference>
<name>A0A2G8S7Q2_9APHY</name>
<evidence type="ECO:0000256" key="1">
    <source>
        <dbReference type="SAM" id="MobiDB-lite"/>
    </source>
</evidence>
<feature type="compositionally biased region" description="Low complexity" evidence="1">
    <location>
        <begin position="319"/>
        <end position="328"/>
    </location>
</feature>
<evidence type="ECO:0000313" key="3">
    <source>
        <dbReference type="Proteomes" id="UP000230002"/>
    </source>
</evidence>
<reference evidence="2 3" key="1">
    <citation type="journal article" date="2015" name="Sci. Rep.">
        <title>Chromosome-level genome map provides insights into diverse defense mechanisms in the medicinal fungus Ganoderma sinense.</title>
        <authorList>
            <person name="Zhu Y."/>
            <person name="Xu J."/>
            <person name="Sun C."/>
            <person name="Zhou S."/>
            <person name="Xu H."/>
            <person name="Nelson D.R."/>
            <person name="Qian J."/>
            <person name="Song J."/>
            <person name="Luo H."/>
            <person name="Xiang L."/>
            <person name="Li Y."/>
            <person name="Xu Z."/>
            <person name="Ji A."/>
            <person name="Wang L."/>
            <person name="Lu S."/>
            <person name="Hayward A."/>
            <person name="Sun W."/>
            <person name="Li X."/>
            <person name="Schwartz D.C."/>
            <person name="Wang Y."/>
            <person name="Chen S."/>
        </authorList>
    </citation>
    <scope>NUCLEOTIDE SEQUENCE [LARGE SCALE GENOMIC DNA]</scope>
    <source>
        <strain evidence="2 3">ZZ0214-1</strain>
    </source>
</reference>
<feature type="compositionally biased region" description="Polar residues" evidence="1">
    <location>
        <begin position="263"/>
        <end position="277"/>
    </location>
</feature>
<protein>
    <submittedName>
        <fullName evidence="2">Uncharacterized protein</fullName>
    </submittedName>
</protein>
<evidence type="ECO:0000313" key="2">
    <source>
        <dbReference type="EMBL" id="PIL29764.1"/>
    </source>
</evidence>
<feature type="compositionally biased region" description="Low complexity" evidence="1">
    <location>
        <begin position="422"/>
        <end position="433"/>
    </location>
</feature>
<accession>A0A2G8S7Q2</accession>
<feature type="compositionally biased region" description="Pro residues" evidence="1">
    <location>
        <begin position="591"/>
        <end position="608"/>
    </location>
</feature>
<dbReference type="EMBL" id="AYKW01000018">
    <property type="protein sequence ID" value="PIL29764.1"/>
    <property type="molecule type" value="Genomic_DNA"/>
</dbReference>
<feature type="region of interest" description="Disordered" evidence="1">
    <location>
        <begin position="236"/>
        <end position="328"/>
    </location>
</feature>
<feature type="region of interest" description="Disordered" evidence="1">
    <location>
        <begin position="693"/>
        <end position="719"/>
    </location>
</feature>
<gene>
    <name evidence="2" type="ORF">GSI_07969</name>
</gene>
<dbReference type="Gene3D" id="3.90.1140.10">
    <property type="entry name" value="Cyclic phosphodiesterase"/>
    <property type="match status" value="1"/>
</dbReference>
<dbReference type="AlphaFoldDB" id="A0A2G8S7Q2"/>